<dbReference type="AlphaFoldDB" id="A0A4Y2NKQ0"/>
<evidence type="ECO:0000313" key="2">
    <source>
        <dbReference type="Proteomes" id="UP000499080"/>
    </source>
</evidence>
<dbReference type="EMBL" id="BGPR01287868">
    <property type="protein sequence ID" value="GBN39259.1"/>
    <property type="molecule type" value="Genomic_DNA"/>
</dbReference>
<accession>A0A4Y2NKQ0</accession>
<evidence type="ECO:0000313" key="1">
    <source>
        <dbReference type="EMBL" id="GBN39259.1"/>
    </source>
</evidence>
<comment type="caution">
    <text evidence="1">The sequence shown here is derived from an EMBL/GenBank/DDBJ whole genome shotgun (WGS) entry which is preliminary data.</text>
</comment>
<protein>
    <submittedName>
        <fullName evidence="1">Uncharacterized protein</fullName>
    </submittedName>
</protein>
<organism evidence="1 2">
    <name type="scientific">Araneus ventricosus</name>
    <name type="common">Orbweaver spider</name>
    <name type="synonym">Epeira ventricosa</name>
    <dbReference type="NCBI Taxonomy" id="182803"/>
    <lineage>
        <taxon>Eukaryota</taxon>
        <taxon>Metazoa</taxon>
        <taxon>Ecdysozoa</taxon>
        <taxon>Arthropoda</taxon>
        <taxon>Chelicerata</taxon>
        <taxon>Arachnida</taxon>
        <taxon>Araneae</taxon>
        <taxon>Araneomorphae</taxon>
        <taxon>Entelegynae</taxon>
        <taxon>Araneoidea</taxon>
        <taxon>Araneidae</taxon>
        <taxon>Araneus</taxon>
    </lineage>
</organism>
<gene>
    <name evidence="1" type="ORF">AVEN_62622_1</name>
</gene>
<proteinExistence type="predicted"/>
<reference evidence="1 2" key="1">
    <citation type="journal article" date="2019" name="Sci. Rep.">
        <title>Orb-weaving spider Araneus ventricosus genome elucidates the spidroin gene catalogue.</title>
        <authorList>
            <person name="Kono N."/>
            <person name="Nakamura H."/>
            <person name="Ohtoshi R."/>
            <person name="Moran D.A.P."/>
            <person name="Shinohara A."/>
            <person name="Yoshida Y."/>
            <person name="Fujiwara M."/>
            <person name="Mori M."/>
            <person name="Tomita M."/>
            <person name="Arakawa K."/>
        </authorList>
    </citation>
    <scope>NUCLEOTIDE SEQUENCE [LARGE SCALE GENOMIC DNA]</scope>
</reference>
<keyword evidence="2" id="KW-1185">Reference proteome</keyword>
<dbReference type="Proteomes" id="UP000499080">
    <property type="component" value="Unassembled WGS sequence"/>
</dbReference>
<sequence>MSVMSDLRPFGVTLILECRKSLVVTGLGNTGMREFSRPMFCQKPLYKRSGMRPCIIDRGGPPTPMLVFDDSPLLNHVHVVFKVTVSSPYTCFRIA</sequence>
<name>A0A4Y2NKQ0_ARAVE</name>